<dbReference type="InterPro" id="IPR036291">
    <property type="entry name" value="NAD(P)-bd_dom_sf"/>
</dbReference>
<dbReference type="Gene3D" id="3.30.360.10">
    <property type="entry name" value="Dihydrodipicolinate Reductase, domain 2"/>
    <property type="match status" value="1"/>
</dbReference>
<evidence type="ECO:0000256" key="1">
    <source>
        <dbReference type="ARBA" id="ARBA00010928"/>
    </source>
</evidence>
<dbReference type="InterPro" id="IPR000683">
    <property type="entry name" value="Gfo/Idh/MocA-like_OxRdtase_N"/>
</dbReference>
<evidence type="ECO:0000259" key="4">
    <source>
        <dbReference type="Pfam" id="PF22725"/>
    </source>
</evidence>
<proteinExistence type="inferred from homology"/>
<name>A0ABZ1CXK1_9TREE</name>
<feature type="domain" description="GFO/IDH/MocA-like oxidoreductase" evidence="4">
    <location>
        <begin position="142"/>
        <end position="269"/>
    </location>
</feature>
<organism evidence="5 6">
    <name type="scientific">Kwoniella shivajii</name>
    <dbReference type="NCBI Taxonomy" id="564305"/>
    <lineage>
        <taxon>Eukaryota</taxon>
        <taxon>Fungi</taxon>
        <taxon>Dikarya</taxon>
        <taxon>Basidiomycota</taxon>
        <taxon>Agaricomycotina</taxon>
        <taxon>Tremellomycetes</taxon>
        <taxon>Tremellales</taxon>
        <taxon>Cryptococcaceae</taxon>
        <taxon>Kwoniella</taxon>
    </lineage>
</organism>
<dbReference type="RefSeq" id="XP_062790784.1">
    <property type="nucleotide sequence ID" value="XM_062934733.1"/>
</dbReference>
<dbReference type="PANTHER" id="PTHR42840">
    <property type="entry name" value="NAD(P)-BINDING ROSSMANN-FOLD SUPERFAMILY PROTEIN-RELATED"/>
    <property type="match status" value="1"/>
</dbReference>
<sequence>MPIATSNIPRQLRVGVIGLGRMGQRHAINVAFATPRAKLVAACDLLKDNVAWAQSALPPDTRVYDDEDSFFAHEGLDAILVATETSTHASLAYRALQQGKHVLVEKPISVDQETAEEFAEQVSQFPNLKVMVGFSRRFDQSYQDAKKLISSGAVGKPFLVKSSTNDQYDPSGFFIAYSAKSGGIFMDCGIHDIDMARHLLEITSEDRVKRVFASGTNVRHPELAESGDADNALAIVEYESGKSFTFHLSRTAIHGHDCACEVLGEEAKLIINQNPRLNRLEVADQHGVRTLSTPTYYERFREAFVTEVNEFVACVLDDTTIPSTVQDAIEAGSIAQALTYSFRSGKPVHFNDRNKAVIA</sequence>
<reference evidence="5 6" key="1">
    <citation type="submission" date="2024-01" db="EMBL/GenBank/DDBJ databases">
        <title>Comparative genomics of Cryptococcus and Kwoniella reveals pathogenesis evolution and contrasting modes of karyotype evolution via chromosome fusion or intercentromeric recombination.</title>
        <authorList>
            <person name="Coelho M.A."/>
            <person name="David-Palma M."/>
            <person name="Shea T."/>
            <person name="Bowers K."/>
            <person name="McGinley-Smith S."/>
            <person name="Mohammad A.W."/>
            <person name="Gnirke A."/>
            <person name="Yurkov A.M."/>
            <person name="Nowrousian M."/>
            <person name="Sun S."/>
            <person name="Cuomo C.A."/>
            <person name="Heitman J."/>
        </authorList>
    </citation>
    <scope>NUCLEOTIDE SEQUENCE [LARGE SCALE GENOMIC DNA]</scope>
    <source>
        <strain evidence="5">CBS 11374</strain>
    </source>
</reference>
<evidence type="ECO:0000313" key="6">
    <source>
        <dbReference type="Proteomes" id="UP001329825"/>
    </source>
</evidence>
<dbReference type="Pfam" id="PF01408">
    <property type="entry name" value="GFO_IDH_MocA"/>
    <property type="match status" value="1"/>
</dbReference>
<gene>
    <name evidence="5" type="ORF">IL334_002996</name>
</gene>
<dbReference type="Gene3D" id="3.40.50.720">
    <property type="entry name" value="NAD(P)-binding Rossmann-like Domain"/>
    <property type="match status" value="1"/>
</dbReference>
<dbReference type="Proteomes" id="UP001329825">
    <property type="component" value="Chromosome 4"/>
</dbReference>
<dbReference type="GeneID" id="87955127"/>
<comment type="similarity">
    <text evidence="1">Belongs to the Gfo/Idh/MocA family.</text>
</comment>
<dbReference type="PANTHER" id="PTHR42840:SF3">
    <property type="entry name" value="BINDING ROSSMANN FOLD OXIDOREDUCTASE, PUTATIVE (AFU_ORTHOLOGUE AFUA_2G10240)-RELATED"/>
    <property type="match status" value="1"/>
</dbReference>
<evidence type="ECO:0000256" key="2">
    <source>
        <dbReference type="ARBA" id="ARBA00023002"/>
    </source>
</evidence>
<keyword evidence="6" id="KW-1185">Reference proteome</keyword>
<evidence type="ECO:0000313" key="5">
    <source>
        <dbReference type="EMBL" id="WRT66044.1"/>
    </source>
</evidence>
<protein>
    <recommendedName>
        <fullName evidence="7">Myo-inositol 2-dehydrogenase</fullName>
    </recommendedName>
</protein>
<dbReference type="InterPro" id="IPR055170">
    <property type="entry name" value="GFO_IDH_MocA-like_dom"/>
</dbReference>
<feature type="domain" description="Gfo/Idh/MocA-like oxidoreductase N-terminal" evidence="3">
    <location>
        <begin position="12"/>
        <end position="133"/>
    </location>
</feature>
<dbReference type="SUPFAM" id="SSF51735">
    <property type="entry name" value="NAD(P)-binding Rossmann-fold domains"/>
    <property type="match status" value="1"/>
</dbReference>
<accession>A0ABZ1CXK1</accession>
<evidence type="ECO:0008006" key="7">
    <source>
        <dbReference type="Google" id="ProtNLM"/>
    </source>
</evidence>
<evidence type="ECO:0000259" key="3">
    <source>
        <dbReference type="Pfam" id="PF01408"/>
    </source>
</evidence>
<keyword evidence="2" id="KW-0560">Oxidoreductase</keyword>
<dbReference type="SUPFAM" id="SSF55347">
    <property type="entry name" value="Glyceraldehyde-3-phosphate dehydrogenase-like, C-terminal domain"/>
    <property type="match status" value="1"/>
</dbReference>
<dbReference type="EMBL" id="CP141884">
    <property type="protein sequence ID" value="WRT66044.1"/>
    <property type="molecule type" value="Genomic_DNA"/>
</dbReference>
<dbReference type="Pfam" id="PF22725">
    <property type="entry name" value="GFO_IDH_MocA_C3"/>
    <property type="match status" value="1"/>
</dbReference>